<evidence type="ECO:0000313" key="6">
    <source>
        <dbReference type="Proteomes" id="UP000266861"/>
    </source>
</evidence>
<dbReference type="InterPro" id="IPR002876">
    <property type="entry name" value="Transcrip_reg_TACO1-like"/>
</dbReference>
<dbReference type="HAMAP" id="MF_00693">
    <property type="entry name" value="Transcrip_reg_TACO1"/>
    <property type="match status" value="1"/>
</dbReference>
<evidence type="ECO:0000259" key="3">
    <source>
        <dbReference type="Pfam" id="PF01709"/>
    </source>
</evidence>
<dbReference type="OrthoDB" id="2017544at2759"/>
<dbReference type="InterPro" id="IPR049083">
    <property type="entry name" value="TACO1_YebC_N"/>
</dbReference>
<comment type="similarity">
    <text evidence="2">Belongs to the TACO1 family.</text>
</comment>
<name>A0A397JHP2_9GLOM</name>
<dbReference type="InterPro" id="IPR017856">
    <property type="entry name" value="Integrase-like_N"/>
</dbReference>
<dbReference type="Pfam" id="PF20772">
    <property type="entry name" value="TACO1_YebC_N"/>
    <property type="match status" value="1"/>
</dbReference>
<proteinExistence type="inferred from homology"/>
<dbReference type="GO" id="GO:0005739">
    <property type="term" value="C:mitochondrion"/>
    <property type="evidence" value="ECO:0007669"/>
    <property type="project" value="UniProtKB-SubCell"/>
</dbReference>
<protein>
    <recommendedName>
        <fullName evidence="7">Transcriptional regulatory protein</fullName>
    </recommendedName>
</protein>
<evidence type="ECO:0000313" key="5">
    <source>
        <dbReference type="EMBL" id="RHZ86742.1"/>
    </source>
</evidence>
<dbReference type="PANTHER" id="PTHR12532:SF0">
    <property type="entry name" value="TRANSLATIONAL ACTIVATOR OF CYTOCHROME C OXIDASE 1"/>
    <property type="match status" value="1"/>
</dbReference>
<dbReference type="PANTHER" id="PTHR12532">
    <property type="entry name" value="TRANSLATIONAL ACTIVATOR OF CYTOCHROME C OXIDASE 1"/>
    <property type="match status" value="1"/>
</dbReference>
<dbReference type="Gene3D" id="1.10.10.200">
    <property type="match status" value="1"/>
</dbReference>
<comment type="caution">
    <text evidence="5">The sequence shown here is derived from an EMBL/GenBank/DDBJ whole genome shotgun (WGS) entry which is preliminary data.</text>
</comment>
<comment type="subcellular location">
    <subcellularLocation>
        <location evidence="1">Mitochondrion</location>
    </subcellularLocation>
</comment>
<dbReference type="Pfam" id="PF01709">
    <property type="entry name" value="Transcrip_reg"/>
    <property type="match status" value="1"/>
</dbReference>
<reference evidence="5 6" key="1">
    <citation type="submission" date="2018-08" db="EMBL/GenBank/DDBJ databases">
        <title>Genome and evolution of the arbuscular mycorrhizal fungus Diversispora epigaea (formerly Glomus versiforme) and its bacterial endosymbionts.</title>
        <authorList>
            <person name="Sun X."/>
            <person name="Fei Z."/>
            <person name="Harrison M."/>
        </authorList>
    </citation>
    <scope>NUCLEOTIDE SEQUENCE [LARGE SCALE GENOMIC DNA]</scope>
    <source>
        <strain evidence="5 6">IT104</strain>
    </source>
</reference>
<dbReference type="InterPro" id="IPR029072">
    <property type="entry name" value="YebC-like"/>
</dbReference>
<keyword evidence="6" id="KW-1185">Reference proteome</keyword>
<organism evidence="5 6">
    <name type="scientific">Diversispora epigaea</name>
    <dbReference type="NCBI Taxonomy" id="1348612"/>
    <lineage>
        <taxon>Eukaryota</taxon>
        <taxon>Fungi</taxon>
        <taxon>Fungi incertae sedis</taxon>
        <taxon>Mucoromycota</taxon>
        <taxon>Glomeromycotina</taxon>
        <taxon>Glomeromycetes</taxon>
        <taxon>Diversisporales</taxon>
        <taxon>Diversisporaceae</taxon>
        <taxon>Diversispora</taxon>
    </lineage>
</organism>
<sequence>MLRFTSLPRILPLRSSSSFILNYYYFDSLQHTLLPHNDFLLEQKRFSGHNKWSKVKYIKGPKDVERGNLFAKLSKEIQLAIKLGGGPDPERNVRLGVALGQAKKHNLPKDNIENAFKKASGQGKENSNVENLIYEGYGPGGIAFIIETLTDNKRRTVREINSLFTKAGGSISNVSWMFEKKGTVQFASGETKDDIDKMMENAMEIEDVKDIQELEEDNALEITCSPSSVNSISEELKNKFNYEVTSMNSGYIPSSTITVGNDDKELIDKLTKFIKSLNEHDDIITFHNNAV</sequence>
<evidence type="ECO:0000259" key="4">
    <source>
        <dbReference type="Pfam" id="PF20772"/>
    </source>
</evidence>
<dbReference type="Proteomes" id="UP000266861">
    <property type="component" value="Unassembled WGS sequence"/>
</dbReference>
<dbReference type="AlphaFoldDB" id="A0A397JHP2"/>
<evidence type="ECO:0000256" key="1">
    <source>
        <dbReference type="ARBA" id="ARBA00004173"/>
    </source>
</evidence>
<gene>
    <name evidence="5" type="ORF">Glove_46g132</name>
</gene>
<dbReference type="FunFam" id="1.10.10.200:FF:000002">
    <property type="entry name" value="Probable transcriptional regulatory protein CLM62_37755"/>
    <property type="match status" value="1"/>
</dbReference>
<dbReference type="SUPFAM" id="SSF75625">
    <property type="entry name" value="YebC-like"/>
    <property type="match status" value="1"/>
</dbReference>
<evidence type="ECO:0008006" key="7">
    <source>
        <dbReference type="Google" id="ProtNLM"/>
    </source>
</evidence>
<evidence type="ECO:0000256" key="2">
    <source>
        <dbReference type="ARBA" id="ARBA00008724"/>
    </source>
</evidence>
<dbReference type="InterPro" id="IPR026564">
    <property type="entry name" value="Transcrip_reg_TACO1-like_dom3"/>
</dbReference>
<feature type="domain" description="TACO1/YebC-like N-terminal" evidence="4">
    <location>
        <begin position="50"/>
        <end position="122"/>
    </location>
</feature>
<feature type="domain" description="TACO1/YebC-like second and third" evidence="3">
    <location>
        <begin position="130"/>
        <end position="289"/>
    </location>
</feature>
<accession>A0A397JHP2</accession>
<dbReference type="STRING" id="1348612.A0A397JHP2"/>
<dbReference type="InterPro" id="IPR048300">
    <property type="entry name" value="TACO1_YebC-like_2nd/3rd_dom"/>
</dbReference>
<dbReference type="Gene3D" id="3.30.70.980">
    <property type="match status" value="2"/>
</dbReference>
<dbReference type="EMBL" id="PQFF01000043">
    <property type="protein sequence ID" value="RHZ86742.1"/>
    <property type="molecule type" value="Genomic_DNA"/>
</dbReference>